<proteinExistence type="predicted"/>
<evidence type="ECO:0000313" key="3">
    <source>
        <dbReference type="Proteomes" id="UP000504636"/>
    </source>
</evidence>
<sequence length="255" mass="28670">MAEASRKKLLDSLKGSFASSNYSDLIITCGSDSYNVHKMIVCSRCDFFARAVRFSVGKEAHDGKIDLPEDEPAIVKLLMQYLYEGEYDPALPPEAQKPTMEFPHSCSTFPYHRCCSTVCPHHTCGIHCGANCRDFTCKICSPPLPPLYGTADQLLTHAKMYEIGEKYDVIGLKDLSQEKFSRTCGLFWNDPKFPVAAHHAFSTTPDHDKGLRDLVFKTLSDHLELIDKPEIEAVLTEFNGLAFGLLKEKKQQGWR</sequence>
<accession>A0A6A6YFP5</accession>
<protein>
    <recommendedName>
        <fullName evidence="1">BTB domain-containing protein</fullName>
    </recommendedName>
</protein>
<reference evidence="2 4" key="1">
    <citation type="journal article" date="2020" name="Stud. Mycol.">
        <title>101 Dothideomycetes genomes: a test case for predicting lifestyles and emergence of pathogens.</title>
        <authorList>
            <person name="Haridas S."/>
            <person name="Albert R."/>
            <person name="Binder M."/>
            <person name="Bloem J."/>
            <person name="Labutti K."/>
            <person name="Salamov A."/>
            <person name="Andreopoulos B."/>
            <person name="Baker S."/>
            <person name="Barry K."/>
            <person name="Bills G."/>
            <person name="Bluhm B."/>
            <person name="Cannon C."/>
            <person name="Castanera R."/>
            <person name="Culley D."/>
            <person name="Daum C."/>
            <person name="Ezra D."/>
            <person name="Gonzalez J."/>
            <person name="Henrissat B."/>
            <person name="Kuo A."/>
            <person name="Liang C."/>
            <person name="Lipzen A."/>
            <person name="Lutzoni F."/>
            <person name="Magnuson J."/>
            <person name="Mondo S."/>
            <person name="Nolan M."/>
            <person name="Ohm R."/>
            <person name="Pangilinan J."/>
            <person name="Park H.-J."/>
            <person name="Ramirez L."/>
            <person name="Alfaro M."/>
            <person name="Sun H."/>
            <person name="Tritt A."/>
            <person name="Yoshinaga Y."/>
            <person name="Zwiers L.-H."/>
            <person name="Turgeon B."/>
            <person name="Goodwin S."/>
            <person name="Spatafora J."/>
            <person name="Crous P."/>
            <person name="Grigoriev I."/>
        </authorList>
    </citation>
    <scope>NUCLEOTIDE SEQUENCE</scope>
    <source>
        <strain evidence="2 4">CBS 304.34</strain>
    </source>
</reference>
<evidence type="ECO:0000313" key="2">
    <source>
        <dbReference type="EMBL" id="KAF2807560.1"/>
    </source>
</evidence>
<dbReference type="CDD" id="cd18186">
    <property type="entry name" value="BTB_POZ_ZBTB_KLHL-like"/>
    <property type="match status" value="1"/>
</dbReference>
<keyword evidence="3" id="KW-1185">Reference proteome</keyword>
<dbReference type="SUPFAM" id="SSF54695">
    <property type="entry name" value="POZ domain"/>
    <property type="match status" value="1"/>
</dbReference>
<dbReference type="InterPro" id="IPR000210">
    <property type="entry name" value="BTB/POZ_dom"/>
</dbReference>
<dbReference type="GeneID" id="54458930"/>
<organism evidence="2">
    <name type="scientific">Mytilinidion resinicola</name>
    <dbReference type="NCBI Taxonomy" id="574789"/>
    <lineage>
        <taxon>Eukaryota</taxon>
        <taxon>Fungi</taxon>
        <taxon>Dikarya</taxon>
        <taxon>Ascomycota</taxon>
        <taxon>Pezizomycotina</taxon>
        <taxon>Dothideomycetes</taxon>
        <taxon>Pleosporomycetidae</taxon>
        <taxon>Mytilinidiales</taxon>
        <taxon>Mytilinidiaceae</taxon>
        <taxon>Mytilinidion</taxon>
    </lineage>
</organism>
<dbReference type="PROSITE" id="PS50097">
    <property type="entry name" value="BTB"/>
    <property type="match status" value="1"/>
</dbReference>
<dbReference type="PANTHER" id="PTHR47843">
    <property type="entry name" value="BTB DOMAIN-CONTAINING PROTEIN-RELATED"/>
    <property type="match status" value="1"/>
</dbReference>
<evidence type="ECO:0000313" key="4">
    <source>
        <dbReference type="RefSeq" id="XP_033574524.1"/>
    </source>
</evidence>
<dbReference type="Gene3D" id="3.30.710.10">
    <property type="entry name" value="Potassium Channel Kv1.1, Chain A"/>
    <property type="match status" value="1"/>
</dbReference>
<name>A0A6A6YFP5_9PEZI</name>
<evidence type="ECO:0000259" key="1">
    <source>
        <dbReference type="PROSITE" id="PS50097"/>
    </source>
</evidence>
<feature type="domain" description="BTB" evidence="1">
    <location>
        <begin position="23"/>
        <end position="91"/>
    </location>
</feature>
<gene>
    <name evidence="2 4" type="ORF">BDZ99DRAFT_447950</name>
</gene>
<dbReference type="OrthoDB" id="6359816at2759"/>
<dbReference type="Proteomes" id="UP000504636">
    <property type="component" value="Unplaced"/>
</dbReference>
<dbReference type="PANTHER" id="PTHR47843:SF5">
    <property type="entry name" value="BTB_POZ DOMAIN PROTEIN"/>
    <property type="match status" value="1"/>
</dbReference>
<dbReference type="RefSeq" id="XP_033574524.1">
    <property type="nucleotide sequence ID" value="XM_033718037.1"/>
</dbReference>
<reference evidence="4" key="2">
    <citation type="submission" date="2020-04" db="EMBL/GenBank/DDBJ databases">
        <authorList>
            <consortium name="NCBI Genome Project"/>
        </authorList>
    </citation>
    <scope>NUCLEOTIDE SEQUENCE</scope>
    <source>
        <strain evidence="4">CBS 304.34</strain>
    </source>
</reference>
<dbReference type="InterPro" id="IPR011333">
    <property type="entry name" value="SKP1/BTB/POZ_sf"/>
</dbReference>
<dbReference type="Pfam" id="PF00651">
    <property type="entry name" value="BTB"/>
    <property type="match status" value="1"/>
</dbReference>
<reference evidence="4" key="3">
    <citation type="submission" date="2025-04" db="UniProtKB">
        <authorList>
            <consortium name="RefSeq"/>
        </authorList>
    </citation>
    <scope>IDENTIFICATION</scope>
    <source>
        <strain evidence="4">CBS 304.34</strain>
    </source>
</reference>
<dbReference type="EMBL" id="MU003705">
    <property type="protein sequence ID" value="KAF2807560.1"/>
    <property type="molecule type" value="Genomic_DNA"/>
</dbReference>
<dbReference type="AlphaFoldDB" id="A0A6A6YFP5"/>